<comment type="caution">
    <text evidence="2">The sequence shown here is derived from an EMBL/GenBank/DDBJ whole genome shotgun (WGS) entry which is preliminary data.</text>
</comment>
<name>A0A4Q0AHI0_9BACT</name>
<accession>A0A4Q0AHI0</accession>
<evidence type="ECO:0008006" key="4">
    <source>
        <dbReference type="Google" id="ProtNLM"/>
    </source>
</evidence>
<sequence length="216" mass="21388">MTGKQAKGISLQQFAVIAAMTILTALGSLLIPPSVVTANDTYGSGSYGSCTYNSCGITFSADAAVSLNVTPAAGLTQCSVASATVQVQTDSSTGYTLSMTDTDTDTTLNDGGSGSIATTSGTSASPTALTAGKWGYRVDGINGFGAGPTSAVSSGAVPSLNFAAVPASNTTPDTIASSSVAANPAVSTNVWFGLCINATQRSGNYTDSVTYTAVVN</sequence>
<dbReference type="AlphaFoldDB" id="A0A4Q0AHI0"/>
<organism evidence="2 3">
    <name type="scientific">Candidatus Microsaccharimonas sossegonensis</name>
    <dbReference type="NCBI Taxonomy" id="2506948"/>
    <lineage>
        <taxon>Bacteria</taxon>
        <taxon>Candidatus Saccharimonadota</taxon>
        <taxon>Candidatus Saccharimonadia</taxon>
        <taxon>Candidatus Saccharimonadales</taxon>
        <taxon>Candidatus Saccharimonadaceae</taxon>
        <taxon>Candidatus Microsaccharimonas</taxon>
    </lineage>
</organism>
<feature type="region of interest" description="Disordered" evidence="1">
    <location>
        <begin position="103"/>
        <end position="125"/>
    </location>
</feature>
<keyword evidence="3" id="KW-1185">Reference proteome</keyword>
<dbReference type="EMBL" id="SCKX01000001">
    <property type="protein sequence ID" value="RWZ78632.1"/>
    <property type="molecule type" value="Genomic_DNA"/>
</dbReference>
<evidence type="ECO:0000313" key="3">
    <source>
        <dbReference type="Proteomes" id="UP000289257"/>
    </source>
</evidence>
<dbReference type="Proteomes" id="UP000289257">
    <property type="component" value="Unassembled WGS sequence"/>
</dbReference>
<protein>
    <recommendedName>
        <fullName evidence="4">Spore Coat Protein U domain protein</fullName>
    </recommendedName>
</protein>
<reference evidence="2" key="1">
    <citation type="submission" date="2019-01" db="EMBL/GenBank/DDBJ databases">
        <title>Genomic signatures and co-occurrence patterns of the ultra-small Saccharimodia (Patescibacteria phylum) suggest a symbiotic lifestyle.</title>
        <authorList>
            <person name="Lemos L."/>
            <person name="Medeiros J."/>
            <person name="Andreote F."/>
            <person name="Fernandes G."/>
            <person name="Varani A."/>
            <person name="Oliveira G."/>
            <person name="Pylro V."/>
        </authorList>
    </citation>
    <scope>NUCLEOTIDE SEQUENCE [LARGE SCALE GENOMIC DNA]</scope>
    <source>
        <strain evidence="2">AMD02</strain>
    </source>
</reference>
<proteinExistence type="predicted"/>
<feature type="compositionally biased region" description="Low complexity" evidence="1">
    <location>
        <begin position="115"/>
        <end position="125"/>
    </location>
</feature>
<evidence type="ECO:0000256" key="1">
    <source>
        <dbReference type="SAM" id="MobiDB-lite"/>
    </source>
</evidence>
<evidence type="ECO:0000313" key="2">
    <source>
        <dbReference type="EMBL" id="RWZ78632.1"/>
    </source>
</evidence>
<gene>
    <name evidence="2" type="ORF">EOT05_02675</name>
</gene>